<dbReference type="RefSeq" id="WP_044352674.1">
    <property type="nucleotide sequence ID" value="NZ_AZAC01000078.1"/>
</dbReference>
<dbReference type="FunFam" id="1.10.150.120:FF:000003">
    <property type="entry name" value="Carbon monoxide dehydrogenase, small subunit"/>
    <property type="match status" value="1"/>
</dbReference>
<dbReference type="GO" id="GO:0046872">
    <property type="term" value="F:metal ion binding"/>
    <property type="evidence" value="ECO:0007669"/>
    <property type="project" value="UniProtKB-KW"/>
</dbReference>
<feature type="domain" description="2Fe-2S ferredoxin-type" evidence="6">
    <location>
        <begin position="1"/>
        <end position="77"/>
    </location>
</feature>
<dbReference type="Gene3D" id="1.10.150.120">
    <property type="entry name" value="[2Fe-2S]-binding domain"/>
    <property type="match status" value="1"/>
</dbReference>
<reference evidence="7 8" key="1">
    <citation type="submission" date="2013-11" db="EMBL/GenBank/DDBJ databases">
        <title>Metagenomic analysis of a methanogenic consortium involved in long chain n-alkane degradation.</title>
        <authorList>
            <person name="Davidova I.A."/>
            <person name="Callaghan A.V."/>
            <person name="Wawrik B."/>
            <person name="Pruitt S."/>
            <person name="Marks C."/>
            <person name="Duncan K.E."/>
            <person name="Suflita J.M."/>
        </authorList>
    </citation>
    <scope>NUCLEOTIDE SEQUENCE [LARGE SCALE GENOMIC DNA]</scope>
    <source>
        <strain evidence="7 8">SPR</strain>
    </source>
</reference>
<dbReference type="InterPro" id="IPR002888">
    <property type="entry name" value="2Fe-2S-bd"/>
</dbReference>
<organism evidence="7 8">
    <name type="scientific">Dethiosulfatarculus sandiegensis</name>
    <dbReference type="NCBI Taxonomy" id="1429043"/>
    <lineage>
        <taxon>Bacteria</taxon>
        <taxon>Pseudomonadati</taxon>
        <taxon>Thermodesulfobacteriota</taxon>
        <taxon>Desulfarculia</taxon>
        <taxon>Desulfarculales</taxon>
        <taxon>Desulfarculaceae</taxon>
        <taxon>Dethiosulfatarculus</taxon>
    </lineage>
</organism>
<keyword evidence="1" id="KW-0001">2Fe-2S</keyword>
<accession>A0A0D2IXW4</accession>
<dbReference type="Gene3D" id="3.10.20.30">
    <property type="match status" value="1"/>
</dbReference>
<comment type="caution">
    <text evidence="7">The sequence shown here is derived from an EMBL/GenBank/DDBJ whole genome shotgun (WGS) entry which is preliminary data.</text>
</comment>
<gene>
    <name evidence="7" type="ORF">X474_26935</name>
</gene>
<evidence type="ECO:0000259" key="6">
    <source>
        <dbReference type="PROSITE" id="PS51085"/>
    </source>
</evidence>
<dbReference type="Proteomes" id="UP000032233">
    <property type="component" value="Unassembled WGS sequence"/>
</dbReference>
<dbReference type="InterPro" id="IPR012675">
    <property type="entry name" value="Beta-grasp_dom_sf"/>
</dbReference>
<dbReference type="PROSITE" id="PS51085">
    <property type="entry name" value="2FE2S_FER_2"/>
    <property type="match status" value="1"/>
</dbReference>
<dbReference type="InterPro" id="IPR036884">
    <property type="entry name" value="2Fe-2S-bd_dom_sf"/>
</dbReference>
<evidence type="ECO:0000256" key="3">
    <source>
        <dbReference type="ARBA" id="ARBA00023002"/>
    </source>
</evidence>
<dbReference type="PANTHER" id="PTHR44379:SF5">
    <property type="entry name" value="OXIDOREDUCTASE WITH IRON-SULFUR SUBUNIT"/>
    <property type="match status" value="1"/>
</dbReference>
<dbReference type="InParanoid" id="A0A0D2IXW4"/>
<dbReference type="CDD" id="cd00207">
    <property type="entry name" value="fer2"/>
    <property type="match status" value="1"/>
</dbReference>
<protein>
    <submittedName>
        <fullName evidence="7">(2Fe-2S)-binding protein</fullName>
    </submittedName>
</protein>
<dbReference type="FunCoup" id="A0A0D2IXW4">
    <property type="interactions" value="81"/>
</dbReference>
<dbReference type="EMBL" id="AZAC01000078">
    <property type="protein sequence ID" value="KIX10879.1"/>
    <property type="molecule type" value="Genomic_DNA"/>
</dbReference>
<keyword evidence="8" id="KW-1185">Reference proteome</keyword>
<dbReference type="GO" id="GO:0051537">
    <property type="term" value="F:2 iron, 2 sulfur cluster binding"/>
    <property type="evidence" value="ECO:0007669"/>
    <property type="project" value="UniProtKB-KW"/>
</dbReference>
<dbReference type="InterPro" id="IPR001041">
    <property type="entry name" value="2Fe-2S_ferredoxin-type"/>
</dbReference>
<evidence type="ECO:0000256" key="2">
    <source>
        <dbReference type="ARBA" id="ARBA00022723"/>
    </source>
</evidence>
<dbReference type="PROSITE" id="PS00197">
    <property type="entry name" value="2FE2S_FER_1"/>
    <property type="match status" value="1"/>
</dbReference>
<sequence length="158" mass="16820">MKLEFVLNGRPLTLEADPGTRVIDLLRRELELTGVKEACGSGECGACSILVDGRQLVSCLMLAGQLQGREVTTIEGLAPPNGLHPLQEEFVARGAVQCGFCTPGMLMAGAALLKNRPDADENEIKKGISGNICRCTGYIKIVEAIEAAQKRLKKGAVL</sequence>
<keyword evidence="2" id="KW-0479">Metal-binding</keyword>
<dbReference type="InterPro" id="IPR051452">
    <property type="entry name" value="Diverse_Oxidoreductases"/>
</dbReference>
<evidence type="ECO:0000313" key="8">
    <source>
        <dbReference type="Proteomes" id="UP000032233"/>
    </source>
</evidence>
<dbReference type="PANTHER" id="PTHR44379">
    <property type="entry name" value="OXIDOREDUCTASE WITH IRON-SULFUR SUBUNIT"/>
    <property type="match status" value="1"/>
</dbReference>
<dbReference type="OrthoDB" id="9775084at2"/>
<dbReference type="SUPFAM" id="SSF54292">
    <property type="entry name" value="2Fe-2S ferredoxin-like"/>
    <property type="match status" value="1"/>
</dbReference>
<keyword evidence="5" id="KW-0411">Iron-sulfur</keyword>
<evidence type="ECO:0000256" key="5">
    <source>
        <dbReference type="ARBA" id="ARBA00023014"/>
    </source>
</evidence>
<dbReference type="SUPFAM" id="SSF47741">
    <property type="entry name" value="CO dehydrogenase ISP C-domain like"/>
    <property type="match status" value="1"/>
</dbReference>
<dbReference type="PATRIC" id="fig|1429043.3.peg.5706"/>
<dbReference type="STRING" id="1429043.X474_26935"/>
<dbReference type="InterPro" id="IPR006058">
    <property type="entry name" value="2Fe2S_fd_BS"/>
</dbReference>
<proteinExistence type="predicted"/>
<dbReference type="InterPro" id="IPR036010">
    <property type="entry name" value="2Fe-2S_ferredoxin-like_sf"/>
</dbReference>
<evidence type="ECO:0000313" key="7">
    <source>
        <dbReference type="EMBL" id="KIX10879.1"/>
    </source>
</evidence>
<name>A0A0D2IXW4_9BACT</name>
<keyword evidence="3" id="KW-0560">Oxidoreductase</keyword>
<evidence type="ECO:0000256" key="4">
    <source>
        <dbReference type="ARBA" id="ARBA00023004"/>
    </source>
</evidence>
<dbReference type="Pfam" id="PF00111">
    <property type="entry name" value="Fer2"/>
    <property type="match status" value="1"/>
</dbReference>
<dbReference type="AlphaFoldDB" id="A0A0D2IXW4"/>
<keyword evidence="4" id="KW-0408">Iron</keyword>
<dbReference type="Pfam" id="PF01799">
    <property type="entry name" value="Fer2_2"/>
    <property type="match status" value="1"/>
</dbReference>
<dbReference type="GO" id="GO:0016491">
    <property type="term" value="F:oxidoreductase activity"/>
    <property type="evidence" value="ECO:0007669"/>
    <property type="project" value="UniProtKB-KW"/>
</dbReference>
<evidence type="ECO:0000256" key="1">
    <source>
        <dbReference type="ARBA" id="ARBA00022714"/>
    </source>
</evidence>